<evidence type="ECO:0000256" key="7">
    <source>
        <dbReference type="ARBA" id="ARBA00023136"/>
    </source>
</evidence>
<evidence type="ECO:0000256" key="2">
    <source>
        <dbReference type="ARBA" id="ARBA00006669"/>
    </source>
</evidence>
<keyword evidence="3" id="KW-0813">Transport</keyword>
<evidence type="ECO:0000256" key="8">
    <source>
        <dbReference type="SAM" id="Phobius"/>
    </source>
</evidence>
<evidence type="ECO:0000256" key="5">
    <source>
        <dbReference type="ARBA" id="ARBA00022692"/>
    </source>
</evidence>
<evidence type="ECO:0000313" key="9">
    <source>
        <dbReference type="EMBL" id="MEJ6399941.1"/>
    </source>
</evidence>
<dbReference type="InterPro" id="IPR006419">
    <property type="entry name" value="NMN_transpt_PnuC"/>
</dbReference>
<dbReference type="NCBIfam" id="TIGR01528">
    <property type="entry name" value="NMN_trans_PnuC"/>
    <property type="match status" value="1"/>
</dbReference>
<comment type="similarity">
    <text evidence="2">Belongs to the nicotinamide ribonucleoside (NR) uptake permease (TC 4.B.1) family.</text>
</comment>
<keyword evidence="4" id="KW-1003">Cell membrane</keyword>
<feature type="transmembrane region" description="Helical" evidence="8">
    <location>
        <begin position="113"/>
        <end position="130"/>
    </location>
</feature>
<feature type="transmembrane region" description="Helical" evidence="8">
    <location>
        <begin position="228"/>
        <end position="250"/>
    </location>
</feature>
<evidence type="ECO:0000256" key="3">
    <source>
        <dbReference type="ARBA" id="ARBA00022448"/>
    </source>
</evidence>
<feature type="transmembrane region" description="Helical" evidence="8">
    <location>
        <begin position="63"/>
        <end position="82"/>
    </location>
</feature>
<evidence type="ECO:0000256" key="4">
    <source>
        <dbReference type="ARBA" id="ARBA00022475"/>
    </source>
</evidence>
<comment type="caution">
    <text evidence="9">The sequence shown here is derived from an EMBL/GenBank/DDBJ whole genome shotgun (WGS) entry which is preliminary data.</text>
</comment>
<feature type="transmembrane region" description="Helical" evidence="8">
    <location>
        <begin position="204"/>
        <end position="222"/>
    </location>
</feature>
<evidence type="ECO:0000256" key="1">
    <source>
        <dbReference type="ARBA" id="ARBA00004651"/>
    </source>
</evidence>
<keyword evidence="5 8" id="KW-0812">Transmembrane</keyword>
<accession>A0ABU8SJ84</accession>
<name>A0ABU8SJ84_9LACO</name>
<organism evidence="9 10">
    <name type="scientific">Nicoliella lavandulae</name>
    <dbReference type="NCBI Taxonomy" id="3082954"/>
    <lineage>
        <taxon>Bacteria</taxon>
        <taxon>Bacillati</taxon>
        <taxon>Bacillota</taxon>
        <taxon>Bacilli</taxon>
        <taxon>Lactobacillales</taxon>
        <taxon>Lactobacillaceae</taxon>
        <taxon>Nicoliella</taxon>
    </lineage>
</organism>
<keyword evidence="6 8" id="KW-1133">Transmembrane helix</keyword>
<proteinExistence type="inferred from homology"/>
<dbReference type="EMBL" id="JAWMWH010000001">
    <property type="protein sequence ID" value="MEJ6399941.1"/>
    <property type="molecule type" value="Genomic_DNA"/>
</dbReference>
<evidence type="ECO:0000256" key="6">
    <source>
        <dbReference type="ARBA" id="ARBA00022989"/>
    </source>
</evidence>
<feature type="transmembrane region" description="Helical" evidence="8">
    <location>
        <begin position="89"/>
        <end position="107"/>
    </location>
</feature>
<dbReference type="Pfam" id="PF04973">
    <property type="entry name" value="NMN_transporter"/>
    <property type="match status" value="1"/>
</dbReference>
<dbReference type="PANTHER" id="PTHR36122">
    <property type="entry name" value="NICOTINAMIDE RIBOSIDE TRANSPORTER PNUC"/>
    <property type="match status" value="1"/>
</dbReference>
<comment type="subcellular location">
    <subcellularLocation>
        <location evidence="1">Cell membrane</location>
        <topology evidence="1">Multi-pass membrane protein</topology>
    </subcellularLocation>
</comment>
<feature type="transmembrane region" description="Helical" evidence="8">
    <location>
        <begin position="177"/>
        <end position="197"/>
    </location>
</feature>
<keyword evidence="7 8" id="KW-0472">Membrane</keyword>
<dbReference type="Proteomes" id="UP001370590">
    <property type="component" value="Unassembled WGS sequence"/>
</dbReference>
<gene>
    <name evidence="9" type="primary">pnuC</name>
    <name evidence="9" type="ORF">R4146_01930</name>
</gene>
<keyword evidence="10" id="KW-1185">Reference proteome</keyword>
<dbReference type="RefSeq" id="WP_339959771.1">
    <property type="nucleotide sequence ID" value="NZ_JAWMWH010000001.1"/>
</dbReference>
<reference evidence="9 10" key="1">
    <citation type="submission" date="2023-10" db="EMBL/GenBank/DDBJ databases">
        <title>Nicoliella lavandulae sp. nov. isolated from Lavandula angustifolia flowers.</title>
        <authorList>
            <person name="Alcantara C."/>
            <person name="Zuniga M."/>
            <person name="Landete J.M."/>
            <person name="Monedero V."/>
        </authorList>
    </citation>
    <scope>NUCLEOTIDE SEQUENCE [LARGE SCALE GENOMIC DNA]</scope>
    <source>
        <strain evidence="9 10">Es01</strain>
    </source>
</reference>
<sequence>MQNISITSFWNGLLRLPSDLRVIFDPKRIINEIVTLKPFSLILMTLMTITNIVVFIFARDFSWLGWIGLITTISTVVNLILVDQGRITNYFWGLISVTVWLIIAAENRLIGDIASQLFYWVMQFVGLSIWNREINQQNQNQELKANRMTPLQGLCWFIVCIISYLIVLHFSKSLNGTQIYLDAALLPLGIVGQILMTYGYSSQWVAWIVLNVISLIIWFNQFQALSPAATTMLALQIMKLINSIYGYYLWRHNE</sequence>
<feature type="transmembrane region" description="Helical" evidence="8">
    <location>
        <begin position="151"/>
        <end position="171"/>
    </location>
</feature>
<feature type="transmembrane region" description="Helical" evidence="8">
    <location>
        <begin position="38"/>
        <end position="57"/>
    </location>
</feature>
<protein>
    <submittedName>
        <fullName evidence="9">Nicotinamide riboside transporter PnuC</fullName>
    </submittedName>
</protein>
<evidence type="ECO:0000313" key="10">
    <source>
        <dbReference type="Proteomes" id="UP001370590"/>
    </source>
</evidence>
<dbReference type="PANTHER" id="PTHR36122:SF2">
    <property type="entry name" value="NICOTINAMIDE RIBOSIDE TRANSPORTER PNUC"/>
    <property type="match status" value="1"/>
</dbReference>